<feature type="transmembrane region" description="Helical" evidence="1">
    <location>
        <begin position="68"/>
        <end position="93"/>
    </location>
</feature>
<keyword evidence="1" id="KW-0812">Transmembrane</keyword>
<evidence type="ECO:0000256" key="1">
    <source>
        <dbReference type="SAM" id="Phobius"/>
    </source>
</evidence>
<keyword evidence="1" id="KW-0472">Membrane</keyword>
<evidence type="ECO:0000313" key="3">
    <source>
        <dbReference type="Proteomes" id="UP000594121"/>
    </source>
</evidence>
<reference evidence="2 3" key="1">
    <citation type="submission" date="2020-10" db="EMBL/GenBank/DDBJ databases">
        <title>Thermofilum lucidum 3507LT sp. nov. a novel member of Thermofilaceae family isolated from Chile hot spring, and proposal of description order Thermofilales.</title>
        <authorList>
            <person name="Zayulina K.S."/>
            <person name="Elcheninov A.G."/>
            <person name="Toshchakov S.V."/>
            <person name="Kublanov I.V."/>
        </authorList>
    </citation>
    <scope>NUCLEOTIDE SEQUENCE [LARGE SCALE GENOMIC DNA]</scope>
    <source>
        <strain evidence="2 3">3507LT</strain>
    </source>
</reference>
<sequence>MIRSLVLVLVSALLLTASLLTVLQGARQSVALEKVKLNETTPHVLSTNKKPANATAPRYTSRPLYEDVGIVLLPALLCAGIGALYFSTVLVRVKSGRGSLERSALMVNLAETASALSLTFSSLSAAYSVLYRNPLVSILSVAAVIVSAYFYRESRRARRTILALLG</sequence>
<feature type="transmembrane region" description="Helical" evidence="1">
    <location>
        <begin position="135"/>
        <end position="151"/>
    </location>
</feature>
<gene>
    <name evidence="2" type="ORF">IG193_03405</name>
</gene>
<dbReference type="RefSeq" id="WP_192819492.1">
    <property type="nucleotide sequence ID" value="NZ_CP062310.1"/>
</dbReference>
<keyword evidence="3" id="KW-1185">Reference proteome</keyword>
<evidence type="ECO:0000313" key="2">
    <source>
        <dbReference type="EMBL" id="QOJ79520.1"/>
    </source>
</evidence>
<keyword evidence="1" id="KW-1133">Transmembrane helix</keyword>
<name>A0A7L9FIA1_9CREN</name>
<dbReference type="Proteomes" id="UP000594121">
    <property type="component" value="Chromosome"/>
</dbReference>
<dbReference type="EMBL" id="CP062310">
    <property type="protein sequence ID" value="QOJ79520.1"/>
    <property type="molecule type" value="Genomic_DNA"/>
</dbReference>
<organism evidence="2 3">
    <name type="scientific">Infirmifilum lucidum</name>
    <dbReference type="NCBI Taxonomy" id="2776706"/>
    <lineage>
        <taxon>Archaea</taxon>
        <taxon>Thermoproteota</taxon>
        <taxon>Thermoprotei</taxon>
        <taxon>Thermofilales</taxon>
        <taxon>Thermofilaceae</taxon>
        <taxon>Infirmifilum</taxon>
    </lineage>
</organism>
<dbReference type="AlphaFoldDB" id="A0A7L9FIA1"/>
<dbReference type="GeneID" id="59148911"/>
<dbReference type="InParanoid" id="A0A7L9FIA1"/>
<accession>A0A7L9FIA1</accession>
<dbReference type="KEGG" id="thel:IG193_03405"/>
<feature type="transmembrane region" description="Helical" evidence="1">
    <location>
        <begin position="105"/>
        <end position="129"/>
    </location>
</feature>
<proteinExistence type="predicted"/>
<protein>
    <submittedName>
        <fullName evidence="2">Uncharacterized protein</fullName>
    </submittedName>
</protein>